<evidence type="ECO:0000313" key="2">
    <source>
        <dbReference type="Proteomes" id="UP001250791"/>
    </source>
</evidence>
<name>A0ABU1SSR2_9HYPH</name>
<gene>
    <name evidence="1" type="ORF">J2W52_003077</name>
</gene>
<dbReference type="Proteomes" id="UP001250791">
    <property type="component" value="Unassembled WGS sequence"/>
</dbReference>
<dbReference type="EMBL" id="JAVDUP010000003">
    <property type="protein sequence ID" value="MDR6901453.1"/>
    <property type="molecule type" value="Genomic_DNA"/>
</dbReference>
<reference evidence="1 2" key="1">
    <citation type="submission" date="2023-07" db="EMBL/GenBank/DDBJ databases">
        <title>Sorghum-associated microbial communities from plants grown in Nebraska, USA.</title>
        <authorList>
            <person name="Schachtman D."/>
        </authorList>
    </citation>
    <scope>NUCLEOTIDE SEQUENCE [LARGE SCALE GENOMIC DNA]</scope>
    <source>
        <strain evidence="1 2">3199</strain>
    </source>
</reference>
<protein>
    <submittedName>
        <fullName evidence="1">Uncharacterized protein</fullName>
    </submittedName>
</protein>
<accession>A0ABU1SSR2</accession>
<proteinExistence type="predicted"/>
<organism evidence="1 2">
    <name type="scientific">Rhizobium miluonense</name>
    <dbReference type="NCBI Taxonomy" id="411945"/>
    <lineage>
        <taxon>Bacteria</taxon>
        <taxon>Pseudomonadati</taxon>
        <taxon>Pseudomonadota</taxon>
        <taxon>Alphaproteobacteria</taxon>
        <taxon>Hyphomicrobiales</taxon>
        <taxon>Rhizobiaceae</taxon>
        <taxon>Rhizobium/Agrobacterium group</taxon>
        <taxon>Rhizobium</taxon>
    </lineage>
</organism>
<comment type="caution">
    <text evidence="1">The sequence shown here is derived from an EMBL/GenBank/DDBJ whole genome shotgun (WGS) entry which is preliminary data.</text>
</comment>
<sequence length="38" mass="4190">MKKLLLIIEFSSANENTAARGDAFRDGAAARKFAQFVM</sequence>
<keyword evidence="2" id="KW-1185">Reference proteome</keyword>
<evidence type="ECO:0000313" key="1">
    <source>
        <dbReference type="EMBL" id="MDR6901453.1"/>
    </source>
</evidence>